<name>A0A916SVP3_9MICO</name>
<dbReference type="Proteomes" id="UP000636793">
    <property type="component" value="Unassembled WGS sequence"/>
</dbReference>
<dbReference type="Gene3D" id="3.10.450.50">
    <property type="match status" value="1"/>
</dbReference>
<organism evidence="1 2">
    <name type="scientific">Flexivirga endophytica</name>
    <dbReference type="NCBI Taxonomy" id="1849103"/>
    <lineage>
        <taxon>Bacteria</taxon>
        <taxon>Bacillati</taxon>
        <taxon>Actinomycetota</taxon>
        <taxon>Actinomycetes</taxon>
        <taxon>Micrococcales</taxon>
        <taxon>Dermacoccaceae</taxon>
        <taxon>Flexivirga</taxon>
    </lineage>
</organism>
<dbReference type="SUPFAM" id="SSF54427">
    <property type="entry name" value="NTF2-like"/>
    <property type="match status" value="1"/>
</dbReference>
<evidence type="ECO:0000313" key="2">
    <source>
        <dbReference type="Proteomes" id="UP000636793"/>
    </source>
</evidence>
<reference evidence="1" key="1">
    <citation type="journal article" date="2014" name="Int. J. Syst. Evol. Microbiol.">
        <title>Complete genome sequence of Corynebacterium casei LMG S-19264T (=DSM 44701T), isolated from a smear-ripened cheese.</title>
        <authorList>
            <consortium name="US DOE Joint Genome Institute (JGI-PGF)"/>
            <person name="Walter F."/>
            <person name="Albersmeier A."/>
            <person name="Kalinowski J."/>
            <person name="Ruckert C."/>
        </authorList>
    </citation>
    <scope>NUCLEOTIDE SEQUENCE</scope>
    <source>
        <strain evidence="1">CGMCC 1.15085</strain>
    </source>
</reference>
<keyword evidence="2" id="KW-1185">Reference proteome</keyword>
<reference evidence="1" key="2">
    <citation type="submission" date="2020-09" db="EMBL/GenBank/DDBJ databases">
        <authorList>
            <person name="Sun Q."/>
            <person name="Zhou Y."/>
        </authorList>
    </citation>
    <scope>NUCLEOTIDE SEQUENCE</scope>
    <source>
        <strain evidence="1">CGMCC 1.15085</strain>
    </source>
</reference>
<comment type="caution">
    <text evidence="1">The sequence shown here is derived from an EMBL/GenBank/DDBJ whole genome shotgun (WGS) entry which is preliminary data.</text>
</comment>
<protein>
    <submittedName>
        <fullName evidence="1">Uncharacterized protein</fullName>
    </submittedName>
</protein>
<evidence type="ECO:0000313" key="1">
    <source>
        <dbReference type="EMBL" id="GGB19009.1"/>
    </source>
</evidence>
<dbReference type="EMBL" id="BMHI01000001">
    <property type="protein sequence ID" value="GGB19009.1"/>
    <property type="molecule type" value="Genomic_DNA"/>
</dbReference>
<sequence>MNTNTIPKTTSTTRPPVNGELVHALSCRDFRAFERCLADDAHLRALVPSGPFELDGGADIAARFETWFGGADDFVLLEASAGSVGAKRYLRWRIRLSPPGHRGDGRVTEQHLFTTGHDKIETIDLLCSGFQHEQVE</sequence>
<gene>
    <name evidence="1" type="ORF">GCM10011492_06110</name>
</gene>
<accession>A0A916SVP3</accession>
<proteinExistence type="predicted"/>
<dbReference type="AlphaFoldDB" id="A0A916SVP3"/>
<dbReference type="InterPro" id="IPR032710">
    <property type="entry name" value="NTF2-like_dom_sf"/>
</dbReference>
<dbReference type="RefSeq" id="WP_188835461.1">
    <property type="nucleotide sequence ID" value="NZ_BMHI01000001.1"/>
</dbReference>